<protein>
    <submittedName>
        <fullName evidence="2">ABC transporter ATP-binding protein</fullName>
    </submittedName>
</protein>
<accession>A0A2N5J4R5</accession>
<keyword evidence="3" id="KW-1185">Reference proteome</keyword>
<sequence length="318" mass="34606">MTPESIVGALVLIIVPILILAIGFLGLCFLFGLGIGHTIRRHMPVRFRNMPERTEPAEPTANAVANVAARCGIQPDPLGWMGWATVTRDMGGMPDPIMPSIKASAYVDTGWHMRGTPGVGLEGSGFDRNAVSAGEYGERMLAGAIRAVQPPVLSWWSLYGMDQYGDPTDKDIDCILMGLKPDGRPVAWFVDAKRYKGGSDTSYVNVDAGNLVRISRSQRAFIIGSDGEPWMRMSDNMAVQQRNWARLLRRFNVESYWVVCPIPGPNGAPDLRSAVWPGGVTCMDMQSLLAHVNATCVPGGEAMLPPLLVAEIDRRLKG</sequence>
<name>A0A2N5J4R5_9BIFI</name>
<organism evidence="2 3">
    <name type="scientific">Bifidobacterium parmae</name>
    <dbReference type="NCBI Taxonomy" id="361854"/>
    <lineage>
        <taxon>Bacteria</taxon>
        <taxon>Bacillati</taxon>
        <taxon>Actinomycetota</taxon>
        <taxon>Actinomycetes</taxon>
        <taxon>Bifidobacteriales</taxon>
        <taxon>Bifidobacteriaceae</taxon>
        <taxon>Bifidobacterium</taxon>
    </lineage>
</organism>
<gene>
    <name evidence="2" type="ORF">Uis4E_0747</name>
</gene>
<dbReference type="Proteomes" id="UP000235034">
    <property type="component" value="Unassembled WGS sequence"/>
</dbReference>
<keyword evidence="2" id="KW-0547">Nucleotide-binding</keyword>
<keyword evidence="2" id="KW-0067">ATP-binding</keyword>
<dbReference type="AlphaFoldDB" id="A0A2N5J4R5"/>
<keyword evidence="1" id="KW-1133">Transmembrane helix</keyword>
<keyword evidence="1" id="KW-0472">Membrane</keyword>
<comment type="caution">
    <text evidence="2">The sequence shown here is derived from an EMBL/GenBank/DDBJ whole genome shotgun (WGS) entry which is preliminary data.</text>
</comment>
<dbReference type="EMBL" id="NMWT01000008">
    <property type="protein sequence ID" value="PLS29169.1"/>
    <property type="molecule type" value="Genomic_DNA"/>
</dbReference>
<dbReference type="GO" id="GO:0005524">
    <property type="term" value="F:ATP binding"/>
    <property type="evidence" value="ECO:0007669"/>
    <property type="project" value="UniProtKB-KW"/>
</dbReference>
<evidence type="ECO:0000313" key="3">
    <source>
        <dbReference type="Proteomes" id="UP000235034"/>
    </source>
</evidence>
<feature type="transmembrane region" description="Helical" evidence="1">
    <location>
        <begin position="6"/>
        <end position="33"/>
    </location>
</feature>
<keyword evidence="1" id="KW-0812">Transmembrane</keyword>
<proteinExistence type="predicted"/>
<dbReference type="RefSeq" id="WP_243394314.1">
    <property type="nucleotide sequence ID" value="NZ_NMWT01000008.1"/>
</dbReference>
<evidence type="ECO:0000256" key="1">
    <source>
        <dbReference type="SAM" id="Phobius"/>
    </source>
</evidence>
<evidence type="ECO:0000313" key="2">
    <source>
        <dbReference type="EMBL" id="PLS29169.1"/>
    </source>
</evidence>
<reference evidence="2 3" key="1">
    <citation type="submission" date="2017-07" db="EMBL/GenBank/DDBJ databases">
        <title>Bifidobacterium novel species.</title>
        <authorList>
            <person name="Lugli G.A."/>
            <person name="Milani C."/>
            <person name="Duranti S."/>
            <person name="Mangifesta M."/>
        </authorList>
    </citation>
    <scope>NUCLEOTIDE SEQUENCE [LARGE SCALE GENOMIC DNA]</scope>
    <source>
        <strain evidence="2 3">77</strain>
    </source>
</reference>